<reference evidence="2 3" key="1">
    <citation type="submission" date="2016-11" db="EMBL/GenBank/DDBJ databases">
        <authorList>
            <person name="Jaros S."/>
            <person name="Januszkiewicz K."/>
            <person name="Wedrychowicz H."/>
        </authorList>
    </citation>
    <scope>NUCLEOTIDE SEQUENCE [LARGE SCALE GENOMIC DNA]</scope>
    <source>
        <strain evidence="2 3">DSM 46144</strain>
    </source>
</reference>
<keyword evidence="2" id="KW-0223">Dioxygenase</keyword>
<dbReference type="SUPFAM" id="SSF53213">
    <property type="entry name" value="LigB-like"/>
    <property type="match status" value="1"/>
</dbReference>
<dbReference type="GO" id="GO:0008198">
    <property type="term" value="F:ferrous iron binding"/>
    <property type="evidence" value="ECO:0007669"/>
    <property type="project" value="InterPro"/>
</dbReference>
<dbReference type="RefSeq" id="WP_073255960.1">
    <property type="nucleotide sequence ID" value="NZ_FRCS01000003.1"/>
</dbReference>
<dbReference type="STRING" id="134849.SAMN05443668_103262"/>
<organism evidence="2 3">
    <name type="scientific">Cryptosporangium aurantiacum</name>
    <dbReference type="NCBI Taxonomy" id="134849"/>
    <lineage>
        <taxon>Bacteria</taxon>
        <taxon>Bacillati</taxon>
        <taxon>Actinomycetota</taxon>
        <taxon>Actinomycetes</taxon>
        <taxon>Cryptosporangiales</taxon>
        <taxon>Cryptosporangiaceae</taxon>
        <taxon>Cryptosporangium</taxon>
    </lineage>
</organism>
<accession>A0A1M7PEB8</accession>
<keyword evidence="3" id="KW-1185">Reference proteome</keyword>
<dbReference type="InterPro" id="IPR004183">
    <property type="entry name" value="Xdiol_dOase_suB"/>
</dbReference>
<feature type="domain" description="Extradiol ring-cleavage dioxygenase class III enzyme subunit B" evidence="1">
    <location>
        <begin position="8"/>
        <end position="263"/>
    </location>
</feature>
<gene>
    <name evidence="2" type="ORF">SAMN05443668_103262</name>
</gene>
<proteinExistence type="predicted"/>
<sequence length="283" mass="31027">MARVVEVLCVPHDPTLPGSARAGEAAPPPLRQVIGHFTELRARLAAARPDVLLVVAGDHLSQWFLDNMPTFLIGKAPRVAGPFPHERELFGVDAYDTAADGELARYLLRQGLTRSVDFGYSDDFTVDHGFTVPLGFLRPEQDLPVVPLFTNVMAPPLATAGRFFDLGRIVAELIDAYPEDIRVAVIASGHLSNAIGGPAMARFRVEPETEWDRRTWRLFTEGKAEELLEDCTYERMIEAGTGTPGFLDYVFALGLVGGRSPDWSSMVASEFGPACGFAEWVLR</sequence>
<evidence type="ECO:0000313" key="3">
    <source>
        <dbReference type="Proteomes" id="UP000184440"/>
    </source>
</evidence>
<dbReference type="AlphaFoldDB" id="A0A1M7PEB8"/>
<dbReference type="Pfam" id="PF02900">
    <property type="entry name" value="LigB"/>
    <property type="match status" value="1"/>
</dbReference>
<keyword evidence="2" id="KW-0560">Oxidoreductase</keyword>
<dbReference type="EMBL" id="FRCS01000003">
    <property type="protein sequence ID" value="SHN15260.1"/>
    <property type="molecule type" value="Genomic_DNA"/>
</dbReference>
<dbReference type="Gene3D" id="3.40.830.10">
    <property type="entry name" value="LigB-like"/>
    <property type="match status" value="1"/>
</dbReference>
<name>A0A1M7PEB8_9ACTN</name>
<dbReference type="GO" id="GO:0016702">
    <property type="term" value="F:oxidoreductase activity, acting on single donors with incorporation of molecular oxygen, incorporation of two atoms of oxygen"/>
    <property type="evidence" value="ECO:0007669"/>
    <property type="project" value="UniProtKB-ARBA"/>
</dbReference>
<evidence type="ECO:0000259" key="1">
    <source>
        <dbReference type="Pfam" id="PF02900"/>
    </source>
</evidence>
<evidence type="ECO:0000313" key="2">
    <source>
        <dbReference type="EMBL" id="SHN15260.1"/>
    </source>
</evidence>
<protein>
    <submittedName>
        <fullName evidence="2">Protocatechuate 4,5-dioxygenase, beta chain</fullName>
    </submittedName>
</protein>
<dbReference type="Proteomes" id="UP000184440">
    <property type="component" value="Unassembled WGS sequence"/>
</dbReference>